<sequence length="48" mass="5626">IIANSIESYHEDITFQMMKSDKISKLELFFPERDTVVIFKDLCADSKK</sequence>
<proteinExistence type="predicted"/>
<organism evidence="1 2">
    <name type="scientific">Scutellospora calospora</name>
    <dbReference type="NCBI Taxonomy" id="85575"/>
    <lineage>
        <taxon>Eukaryota</taxon>
        <taxon>Fungi</taxon>
        <taxon>Fungi incertae sedis</taxon>
        <taxon>Mucoromycota</taxon>
        <taxon>Glomeromycotina</taxon>
        <taxon>Glomeromycetes</taxon>
        <taxon>Diversisporales</taxon>
        <taxon>Gigasporaceae</taxon>
        <taxon>Scutellospora</taxon>
    </lineage>
</organism>
<evidence type="ECO:0000313" key="2">
    <source>
        <dbReference type="Proteomes" id="UP000789860"/>
    </source>
</evidence>
<gene>
    <name evidence="1" type="ORF">SCALOS_LOCUS7191</name>
</gene>
<dbReference type="EMBL" id="CAJVPM010015513">
    <property type="protein sequence ID" value="CAG8608344.1"/>
    <property type="molecule type" value="Genomic_DNA"/>
</dbReference>
<reference evidence="1" key="1">
    <citation type="submission" date="2021-06" db="EMBL/GenBank/DDBJ databases">
        <authorList>
            <person name="Kallberg Y."/>
            <person name="Tangrot J."/>
            <person name="Rosling A."/>
        </authorList>
    </citation>
    <scope>NUCLEOTIDE SEQUENCE</scope>
    <source>
        <strain evidence="1">AU212A</strain>
    </source>
</reference>
<feature type="non-terminal residue" evidence="1">
    <location>
        <position position="48"/>
    </location>
</feature>
<dbReference type="Proteomes" id="UP000789860">
    <property type="component" value="Unassembled WGS sequence"/>
</dbReference>
<comment type="caution">
    <text evidence="1">The sequence shown here is derived from an EMBL/GenBank/DDBJ whole genome shotgun (WGS) entry which is preliminary data.</text>
</comment>
<accession>A0ACA9MQV8</accession>
<evidence type="ECO:0000313" key="1">
    <source>
        <dbReference type="EMBL" id="CAG8608344.1"/>
    </source>
</evidence>
<name>A0ACA9MQV8_9GLOM</name>
<feature type="non-terminal residue" evidence="1">
    <location>
        <position position="1"/>
    </location>
</feature>
<protein>
    <submittedName>
        <fullName evidence="1">8461_t:CDS:1</fullName>
    </submittedName>
</protein>
<keyword evidence="2" id="KW-1185">Reference proteome</keyword>